<feature type="region of interest" description="Disordered" evidence="1">
    <location>
        <begin position="25"/>
        <end position="78"/>
    </location>
</feature>
<accession>A0AAU8AZV2</accession>
<evidence type="ECO:0008006" key="3">
    <source>
        <dbReference type="Google" id="ProtNLM"/>
    </source>
</evidence>
<evidence type="ECO:0000313" key="2">
    <source>
        <dbReference type="EMBL" id="XCD04283.1"/>
    </source>
</evidence>
<dbReference type="EMBL" id="PP511443">
    <property type="protein sequence ID" value="XCD04283.1"/>
    <property type="molecule type" value="Genomic_DNA"/>
</dbReference>
<feature type="compositionally biased region" description="Polar residues" evidence="1">
    <location>
        <begin position="25"/>
        <end position="44"/>
    </location>
</feature>
<evidence type="ECO:0000256" key="1">
    <source>
        <dbReference type="SAM" id="MobiDB-lite"/>
    </source>
</evidence>
<feature type="compositionally biased region" description="Basic and acidic residues" evidence="1">
    <location>
        <begin position="57"/>
        <end position="69"/>
    </location>
</feature>
<proteinExistence type="predicted"/>
<protein>
    <recommendedName>
        <fullName evidence="3">rRNA biogenesis protein rrp5</fullName>
    </recommendedName>
</protein>
<name>A0AAU8AZV2_9CAUD</name>
<reference evidence="2" key="1">
    <citation type="submission" date="2024-03" db="EMBL/GenBank/DDBJ databases">
        <title>Diverse circular DNA viruses in blood, oral, and fecal samples of captive lemurs.</title>
        <authorList>
            <person name="Paietta E.N."/>
            <person name="Kraberger S."/>
            <person name="Lund M.C."/>
            <person name="Custer J.M."/>
            <person name="Vargas K.M."/>
            <person name="Ehmke E.E."/>
            <person name="Yoder A.D."/>
            <person name="Varsani A."/>
        </authorList>
    </citation>
    <scope>NUCLEOTIDE SEQUENCE</scope>
    <source>
        <strain evidence="2">Duke_22FF_208</strain>
    </source>
</reference>
<sequence length="132" mass="14002">MAQITLTLDLTPETLEILKLLASASNGKTDVPSSEPDQLTSVDTESSKDKKPAKKTAAKDKKPATKDASPETEDEAPAISLTDVRAVALKLSKAGKQAQLKEIFAKYGATKLSDISAEHYGDLMADLEEANG</sequence>
<organism evidence="2">
    <name type="scientific">Dulem virus 37</name>
    <dbReference type="NCBI Taxonomy" id="3145755"/>
    <lineage>
        <taxon>Viruses</taxon>
        <taxon>Duplodnaviria</taxon>
        <taxon>Heunggongvirae</taxon>
        <taxon>Uroviricota</taxon>
        <taxon>Caudoviricetes</taxon>
    </lineage>
</organism>